<feature type="transmembrane region" description="Helical" evidence="10">
    <location>
        <begin position="154"/>
        <end position="172"/>
    </location>
</feature>
<dbReference type="Proteomes" id="UP000269669">
    <property type="component" value="Unassembled WGS sequence"/>
</dbReference>
<dbReference type="Pfam" id="PF00528">
    <property type="entry name" value="BPD_transp_1"/>
    <property type="match status" value="1"/>
</dbReference>
<name>A0A3R9QFQ3_9BACT</name>
<protein>
    <recommendedName>
        <fullName evidence="3 10">Phosphate transport system permease protein PstA</fullName>
    </recommendedName>
</protein>
<keyword evidence="5 10" id="KW-1003">Cell membrane</keyword>
<keyword evidence="8 10" id="KW-1133">Transmembrane helix</keyword>
<evidence type="ECO:0000256" key="2">
    <source>
        <dbReference type="ARBA" id="ARBA00007069"/>
    </source>
</evidence>
<evidence type="ECO:0000256" key="8">
    <source>
        <dbReference type="ARBA" id="ARBA00022989"/>
    </source>
</evidence>
<dbReference type="InterPro" id="IPR051408">
    <property type="entry name" value="Phosphate_transprt_permease"/>
</dbReference>
<dbReference type="GO" id="GO:0005315">
    <property type="term" value="F:phosphate transmembrane transporter activity"/>
    <property type="evidence" value="ECO:0007669"/>
    <property type="project" value="InterPro"/>
</dbReference>
<dbReference type="NCBIfam" id="TIGR00974">
    <property type="entry name" value="3a0107s02c"/>
    <property type="match status" value="1"/>
</dbReference>
<dbReference type="GO" id="GO:0035435">
    <property type="term" value="P:phosphate ion transmembrane transport"/>
    <property type="evidence" value="ECO:0007669"/>
    <property type="project" value="InterPro"/>
</dbReference>
<dbReference type="PANTHER" id="PTHR42922">
    <property type="entry name" value="PHOSPHATE TRANSPORT SYSTEM PERMEASE PROTEIN PSTA"/>
    <property type="match status" value="1"/>
</dbReference>
<keyword evidence="6" id="KW-0592">Phosphate transport</keyword>
<dbReference type="SUPFAM" id="SSF161098">
    <property type="entry name" value="MetI-like"/>
    <property type="match status" value="1"/>
</dbReference>
<keyword evidence="13" id="KW-1185">Reference proteome</keyword>
<dbReference type="AlphaFoldDB" id="A0A3R9QFQ3"/>
<organism evidence="12 13">
    <name type="scientific">Edaphobacter aggregans</name>
    <dbReference type="NCBI Taxonomy" id="570835"/>
    <lineage>
        <taxon>Bacteria</taxon>
        <taxon>Pseudomonadati</taxon>
        <taxon>Acidobacteriota</taxon>
        <taxon>Terriglobia</taxon>
        <taxon>Terriglobales</taxon>
        <taxon>Acidobacteriaceae</taxon>
        <taxon>Edaphobacter</taxon>
    </lineage>
</organism>
<gene>
    <name evidence="12" type="ORF">EDE15_0922</name>
</gene>
<feature type="domain" description="ABC transmembrane type-1" evidence="11">
    <location>
        <begin position="87"/>
        <end position="290"/>
    </location>
</feature>
<dbReference type="InterPro" id="IPR035906">
    <property type="entry name" value="MetI-like_sf"/>
</dbReference>
<evidence type="ECO:0000256" key="7">
    <source>
        <dbReference type="ARBA" id="ARBA00022692"/>
    </source>
</evidence>
<dbReference type="EMBL" id="RSDW01000001">
    <property type="protein sequence ID" value="RSL15434.1"/>
    <property type="molecule type" value="Genomic_DNA"/>
</dbReference>
<dbReference type="RefSeq" id="WP_125484173.1">
    <property type="nucleotide sequence ID" value="NZ_RSDW01000001.1"/>
</dbReference>
<dbReference type="CDD" id="cd06261">
    <property type="entry name" value="TM_PBP2"/>
    <property type="match status" value="1"/>
</dbReference>
<feature type="transmembrane region" description="Helical" evidence="10">
    <location>
        <begin position="124"/>
        <end position="148"/>
    </location>
</feature>
<evidence type="ECO:0000256" key="1">
    <source>
        <dbReference type="ARBA" id="ARBA00004651"/>
    </source>
</evidence>
<proteinExistence type="inferred from homology"/>
<keyword evidence="4" id="KW-0813">Transport</keyword>
<comment type="subcellular location">
    <subcellularLocation>
        <location evidence="1 10">Cell membrane</location>
        <topology evidence="1 10">Multi-pass membrane protein</topology>
    </subcellularLocation>
</comment>
<dbReference type="PANTHER" id="PTHR42922:SF1">
    <property type="entry name" value="PHOSPHATE TRANSPORT SYSTEM PERMEASE PROTEIN PSTA"/>
    <property type="match status" value="1"/>
</dbReference>
<comment type="similarity">
    <text evidence="2 10">Belongs to the binding-protein-dependent transport system permease family. CysTW subfamily.</text>
</comment>
<evidence type="ECO:0000256" key="9">
    <source>
        <dbReference type="ARBA" id="ARBA00023136"/>
    </source>
</evidence>
<dbReference type="GO" id="GO:0005886">
    <property type="term" value="C:plasma membrane"/>
    <property type="evidence" value="ECO:0007669"/>
    <property type="project" value="UniProtKB-SubCell"/>
</dbReference>
<evidence type="ECO:0000313" key="12">
    <source>
        <dbReference type="EMBL" id="RSL15434.1"/>
    </source>
</evidence>
<dbReference type="InterPro" id="IPR005672">
    <property type="entry name" value="Phosphate_PstA"/>
</dbReference>
<dbReference type="PROSITE" id="PS50928">
    <property type="entry name" value="ABC_TM1"/>
    <property type="match status" value="1"/>
</dbReference>
<dbReference type="InterPro" id="IPR000515">
    <property type="entry name" value="MetI-like"/>
</dbReference>
<evidence type="ECO:0000313" key="13">
    <source>
        <dbReference type="Proteomes" id="UP000269669"/>
    </source>
</evidence>
<comment type="caution">
    <text evidence="12">The sequence shown here is derived from an EMBL/GenBank/DDBJ whole genome shotgun (WGS) entry which is preliminary data.</text>
</comment>
<evidence type="ECO:0000259" key="11">
    <source>
        <dbReference type="PROSITE" id="PS50928"/>
    </source>
</evidence>
<evidence type="ECO:0000256" key="6">
    <source>
        <dbReference type="ARBA" id="ARBA00022592"/>
    </source>
</evidence>
<keyword evidence="9 10" id="KW-0472">Membrane</keyword>
<evidence type="ECO:0000256" key="4">
    <source>
        <dbReference type="ARBA" id="ARBA00022448"/>
    </source>
</evidence>
<feature type="transmembrane region" description="Helical" evidence="10">
    <location>
        <begin position="271"/>
        <end position="294"/>
    </location>
</feature>
<feature type="transmembrane region" description="Helical" evidence="10">
    <location>
        <begin position="29"/>
        <end position="58"/>
    </location>
</feature>
<keyword evidence="7 10" id="KW-0812">Transmembrane</keyword>
<evidence type="ECO:0000256" key="10">
    <source>
        <dbReference type="RuleBase" id="RU363043"/>
    </source>
</evidence>
<accession>A0A3R9QFQ3</accession>
<dbReference type="OrthoDB" id="9785113at2"/>
<dbReference type="Gene3D" id="1.10.3720.10">
    <property type="entry name" value="MetI-like"/>
    <property type="match status" value="1"/>
</dbReference>
<feature type="transmembrane region" description="Helical" evidence="10">
    <location>
        <begin position="87"/>
        <end position="112"/>
    </location>
</feature>
<reference evidence="12 13" key="1">
    <citation type="submission" date="2018-12" db="EMBL/GenBank/DDBJ databases">
        <title>Sequencing of bacterial isolates from soil warming experiment in Harvard Forest, Massachusetts, USA.</title>
        <authorList>
            <person name="Deangelis K."/>
        </authorList>
    </citation>
    <scope>NUCLEOTIDE SEQUENCE [LARGE SCALE GENOMIC DNA]</scope>
    <source>
        <strain evidence="12 13">EB153</strain>
    </source>
</reference>
<sequence length="303" mass="32313">MSTQPFNQPRPPMNFETRGMRLNSTRRTVVNYFVTGLSILATIVVLIPLLAILFYLIYKGASSLNLNFFTHIPAPVGEEGGGMANSIVGSGIILTLASLMGIPIGIAAGVYVAEFGQGTLLANAIRFTADVLNGVPSIVMGISVYSLIVMPQKHFSAFAGGVALAIMMVPTITRTTEEMLATVPHAIREAALGLGVPKWRTVLSVSLRTASPGIITGCMLAFARVAGETAPLLFTALGNQFWSIRLNEPIAALPLQIFVYANSPYDEWHRLAWAGALVLIVLIMVSVTLVRIFANRGALKGGS</sequence>
<comment type="caution">
    <text evidence="10">Lacks conserved residue(s) required for the propagation of feature annotation.</text>
</comment>
<evidence type="ECO:0000256" key="5">
    <source>
        <dbReference type="ARBA" id="ARBA00022475"/>
    </source>
</evidence>
<evidence type="ECO:0000256" key="3">
    <source>
        <dbReference type="ARBA" id="ARBA00016864"/>
    </source>
</evidence>